<evidence type="ECO:0000256" key="1">
    <source>
        <dbReference type="SAM" id="Phobius"/>
    </source>
</evidence>
<keyword evidence="1" id="KW-1133">Transmembrane helix</keyword>
<evidence type="ECO:0000313" key="2">
    <source>
        <dbReference type="EMBL" id="TXR54623.1"/>
    </source>
</evidence>
<dbReference type="Proteomes" id="UP000321764">
    <property type="component" value="Unassembled WGS sequence"/>
</dbReference>
<dbReference type="AlphaFoldDB" id="A0A5C8ZBT9"/>
<keyword evidence="1" id="KW-0812">Transmembrane</keyword>
<feature type="transmembrane region" description="Helical" evidence="1">
    <location>
        <begin position="46"/>
        <end position="68"/>
    </location>
</feature>
<comment type="caution">
    <text evidence="2">The sequence shown here is derived from an EMBL/GenBank/DDBJ whole genome shotgun (WGS) entry which is preliminary data.</text>
</comment>
<gene>
    <name evidence="2" type="ORF">FME95_08825</name>
</gene>
<organism evidence="2 3">
    <name type="scientific">Reinekea thalattae</name>
    <dbReference type="NCBI Taxonomy" id="2593301"/>
    <lineage>
        <taxon>Bacteria</taxon>
        <taxon>Pseudomonadati</taxon>
        <taxon>Pseudomonadota</taxon>
        <taxon>Gammaproteobacteria</taxon>
        <taxon>Oceanospirillales</taxon>
        <taxon>Saccharospirillaceae</taxon>
        <taxon>Reinekea</taxon>
    </lineage>
</organism>
<protein>
    <submittedName>
        <fullName evidence="2">Uncharacterized protein</fullName>
    </submittedName>
</protein>
<sequence>MPKRPISITIICWFLLITSAMSGISTGLNLRNPKVIEFMQLSPVPVVLQVLLLAVGLLVTVTSAVWMLQGKAIGRTVLVG</sequence>
<reference evidence="2 3" key="1">
    <citation type="submission" date="2019-07" db="EMBL/GenBank/DDBJ databases">
        <title>Reinekea sp. strain SSH23 genome sequencing and assembly.</title>
        <authorList>
            <person name="Kim I."/>
        </authorList>
    </citation>
    <scope>NUCLEOTIDE SEQUENCE [LARGE SCALE GENOMIC DNA]</scope>
    <source>
        <strain evidence="2 3">SSH23</strain>
    </source>
</reference>
<dbReference type="OrthoDB" id="8703156at2"/>
<dbReference type="RefSeq" id="WP_147714021.1">
    <property type="nucleotide sequence ID" value="NZ_VKAD01000001.1"/>
</dbReference>
<dbReference type="EMBL" id="VKAD01000001">
    <property type="protein sequence ID" value="TXR54623.1"/>
    <property type="molecule type" value="Genomic_DNA"/>
</dbReference>
<name>A0A5C8ZBT9_9GAMM</name>
<evidence type="ECO:0000313" key="3">
    <source>
        <dbReference type="Proteomes" id="UP000321764"/>
    </source>
</evidence>
<keyword evidence="3" id="KW-1185">Reference proteome</keyword>
<keyword evidence="1" id="KW-0472">Membrane</keyword>
<accession>A0A5C8ZBT9</accession>
<proteinExistence type="predicted"/>